<name>A0A4W6FRZ5_LATCA</name>
<evidence type="ECO:0000256" key="1">
    <source>
        <dbReference type="SAM" id="SignalP"/>
    </source>
</evidence>
<reference evidence="3" key="1">
    <citation type="submission" date="2015-09" db="EMBL/GenBank/DDBJ databases">
        <authorList>
            <person name="Sai Rama Sridatta P."/>
        </authorList>
    </citation>
    <scope>NUCLEOTIDE SEQUENCE [LARGE SCALE GENOMIC DNA]</scope>
</reference>
<reference evidence="2" key="2">
    <citation type="submission" date="2025-08" db="UniProtKB">
        <authorList>
            <consortium name="Ensembl"/>
        </authorList>
    </citation>
    <scope>IDENTIFICATION</scope>
</reference>
<organism evidence="2 3">
    <name type="scientific">Lates calcarifer</name>
    <name type="common">Barramundi</name>
    <name type="synonym">Holocentrus calcarifer</name>
    <dbReference type="NCBI Taxonomy" id="8187"/>
    <lineage>
        <taxon>Eukaryota</taxon>
        <taxon>Metazoa</taxon>
        <taxon>Chordata</taxon>
        <taxon>Craniata</taxon>
        <taxon>Vertebrata</taxon>
        <taxon>Euteleostomi</taxon>
        <taxon>Actinopterygii</taxon>
        <taxon>Neopterygii</taxon>
        <taxon>Teleostei</taxon>
        <taxon>Neoteleostei</taxon>
        <taxon>Acanthomorphata</taxon>
        <taxon>Carangaria</taxon>
        <taxon>Carangaria incertae sedis</taxon>
        <taxon>Centropomidae</taxon>
        <taxon>Lates</taxon>
    </lineage>
</organism>
<dbReference type="AlphaFoldDB" id="A0A4W6FRZ5"/>
<evidence type="ECO:0000313" key="2">
    <source>
        <dbReference type="Ensembl" id="ENSLCAP00010053347.1"/>
    </source>
</evidence>
<dbReference type="GeneTree" id="ENSGT00940000177438"/>
<reference evidence="2" key="3">
    <citation type="submission" date="2025-09" db="UniProtKB">
        <authorList>
            <consortium name="Ensembl"/>
        </authorList>
    </citation>
    <scope>IDENTIFICATION</scope>
</reference>
<dbReference type="GO" id="GO:0043434">
    <property type="term" value="P:response to peptide hormone"/>
    <property type="evidence" value="ECO:0007669"/>
    <property type="project" value="TreeGrafter"/>
</dbReference>
<feature type="signal peptide" evidence="1">
    <location>
        <begin position="1"/>
        <end position="20"/>
    </location>
</feature>
<dbReference type="InParanoid" id="A0A4W6FRZ5"/>
<dbReference type="PANTHER" id="PTHR17206:SF1">
    <property type="entry name" value="PROLACTIN-RELEASING PEPTIDE"/>
    <property type="match status" value="1"/>
</dbReference>
<proteinExistence type="predicted"/>
<sequence length="79" mass="9168">ILFNCIILSILQLLIYLCNKMSTGEMVLSMIKYPDIDASWYTGRGIRPVGRFGRKVAKRNEHLVFVTARNEMLHMSFFV</sequence>
<dbReference type="GO" id="GO:0007631">
    <property type="term" value="P:feeding behavior"/>
    <property type="evidence" value="ECO:0007669"/>
    <property type="project" value="TreeGrafter"/>
</dbReference>
<protein>
    <recommendedName>
        <fullName evidence="4">Prolactin releasing hormone</fullName>
    </recommendedName>
</protein>
<dbReference type="Proteomes" id="UP000314980">
    <property type="component" value="Unassembled WGS sequence"/>
</dbReference>
<dbReference type="InterPro" id="IPR026194">
    <property type="entry name" value="PrRP"/>
</dbReference>
<feature type="chain" id="PRO_5021217886" description="Prolactin releasing hormone" evidence="1">
    <location>
        <begin position="21"/>
        <end position="79"/>
    </location>
</feature>
<dbReference type="GO" id="GO:0007186">
    <property type="term" value="P:G protein-coupled receptor signaling pathway"/>
    <property type="evidence" value="ECO:0007669"/>
    <property type="project" value="TreeGrafter"/>
</dbReference>
<dbReference type="STRING" id="8187.ENSLCAP00010053347"/>
<evidence type="ECO:0000313" key="3">
    <source>
        <dbReference type="Proteomes" id="UP000314980"/>
    </source>
</evidence>
<dbReference type="GO" id="GO:0005184">
    <property type="term" value="F:neuropeptide hormone activity"/>
    <property type="evidence" value="ECO:0007669"/>
    <property type="project" value="TreeGrafter"/>
</dbReference>
<dbReference type="Pfam" id="PF15172">
    <property type="entry name" value="Prolactin_RP"/>
    <property type="match status" value="1"/>
</dbReference>
<evidence type="ECO:0008006" key="4">
    <source>
        <dbReference type="Google" id="ProtNLM"/>
    </source>
</evidence>
<accession>A0A4W6FRZ5</accession>
<keyword evidence="1" id="KW-0732">Signal</keyword>
<dbReference type="GO" id="GO:0031861">
    <property type="term" value="F:prolactin-releasing peptide receptor binding"/>
    <property type="evidence" value="ECO:0007669"/>
    <property type="project" value="TreeGrafter"/>
</dbReference>
<keyword evidence="3" id="KW-1185">Reference proteome</keyword>
<dbReference type="Ensembl" id="ENSLCAT00010054713.1">
    <property type="protein sequence ID" value="ENSLCAP00010053347.1"/>
    <property type="gene ID" value="ENSLCAG00010024800.1"/>
</dbReference>
<dbReference type="PANTHER" id="PTHR17206">
    <property type="entry name" value="PROLACTIN-RELEASING PEPTIDE"/>
    <property type="match status" value="1"/>
</dbReference>